<dbReference type="InterPro" id="IPR001128">
    <property type="entry name" value="Cyt_P450"/>
</dbReference>
<dbReference type="PRINTS" id="PR00385">
    <property type="entry name" value="P450"/>
</dbReference>
<gene>
    <name evidence="9" type="ORF">ORI27_19660</name>
</gene>
<reference evidence="9 10" key="1">
    <citation type="submission" date="2022-11" db="EMBL/GenBank/DDBJ databases">
        <title>Mycobacterium sp. nov.</title>
        <authorList>
            <person name="Papic B."/>
            <person name="Spicic S."/>
            <person name="Duvnjak S."/>
        </authorList>
    </citation>
    <scope>NUCLEOTIDE SEQUENCE [LARGE SCALE GENOMIC DNA]</scope>
    <source>
        <strain evidence="9 10">CVI_P4</strain>
    </source>
</reference>
<dbReference type="Gene3D" id="1.10.630.10">
    <property type="entry name" value="Cytochrome P450"/>
    <property type="match status" value="1"/>
</dbReference>
<name>A0ABT3SHI3_9MYCO</name>
<protein>
    <submittedName>
        <fullName evidence="9">Cytochrome P450</fullName>
    </submittedName>
</protein>
<dbReference type="InterPro" id="IPR036396">
    <property type="entry name" value="Cyt_P450_sf"/>
</dbReference>
<evidence type="ECO:0000313" key="10">
    <source>
        <dbReference type="Proteomes" id="UP001300745"/>
    </source>
</evidence>
<dbReference type="PROSITE" id="PS00086">
    <property type="entry name" value="CYTOCHROME_P450"/>
    <property type="match status" value="1"/>
</dbReference>
<evidence type="ECO:0000256" key="3">
    <source>
        <dbReference type="ARBA" id="ARBA00022617"/>
    </source>
</evidence>
<evidence type="ECO:0000256" key="4">
    <source>
        <dbReference type="ARBA" id="ARBA00022723"/>
    </source>
</evidence>
<dbReference type="RefSeq" id="WP_265998619.1">
    <property type="nucleotide sequence ID" value="NZ_JAPJDN010000018.1"/>
</dbReference>
<comment type="caution">
    <text evidence="9">The sequence shown here is derived from an EMBL/GenBank/DDBJ whole genome shotgun (WGS) entry which is preliminary data.</text>
</comment>
<dbReference type="Proteomes" id="UP001300745">
    <property type="component" value="Unassembled WGS sequence"/>
</dbReference>
<evidence type="ECO:0000313" key="9">
    <source>
        <dbReference type="EMBL" id="MCX2938918.1"/>
    </source>
</evidence>
<evidence type="ECO:0000256" key="1">
    <source>
        <dbReference type="ARBA" id="ARBA00001971"/>
    </source>
</evidence>
<evidence type="ECO:0000256" key="8">
    <source>
        <dbReference type="RuleBase" id="RU000461"/>
    </source>
</evidence>
<organism evidence="9 10">
    <name type="scientific">Mycobacterium pinniadriaticum</name>
    <dbReference type="NCBI Taxonomy" id="2994102"/>
    <lineage>
        <taxon>Bacteria</taxon>
        <taxon>Bacillati</taxon>
        <taxon>Actinomycetota</taxon>
        <taxon>Actinomycetes</taxon>
        <taxon>Mycobacteriales</taxon>
        <taxon>Mycobacteriaceae</taxon>
        <taxon>Mycobacterium</taxon>
    </lineage>
</organism>
<dbReference type="InterPro" id="IPR017972">
    <property type="entry name" value="Cyt_P450_CS"/>
</dbReference>
<accession>A0ABT3SHI3</accession>
<evidence type="ECO:0000256" key="6">
    <source>
        <dbReference type="ARBA" id="ARBA00023004"/>
    </source>
</evidence>
<dbReference type="SUPFAM" id="SSF48264">
    <property type="entry name" value="Cytochrome P450"/>
    <property type="match status" value="1"/>
</dbReference>
<dbReference type="PRINTS" id="PR00359">
    <property type="entry name" value="BP450"/>
</dbReference>
<keyword evidence="4 8" id="KW-0479">Metal-binding</keyword>
<dbReference type="InterPro" id="IPR002397">
    <property type="entry name" value="Cyt_P450_B"/>
</dbReference>
<keyword evidence="5 8" id="KW-0560">Oxidoreductase</keyword>
<evidence type="ECO:0000256" key="7">
    <source>
        <dbReference type="ARBA" id="ARBA00023033"/>
    </source>
</evidence>
<comment type="similarity">
    <text evidence="2 8">Belongs to the cytochrome P450 family.</text>
</comment>
<dbReference type="PANTHER" id="PTHR46696">
    <property type="entry name" value="P450, PUTATIVE (EUROFUNG)-RELATED"/>
    <property type="match status" value="1"/>
</dbReference>
<sequence length="428" mass="46804">MTVTDAIRFTGFAAKTVGDSVWVNSKAFRARRHWQIDAAISDYDPLDPVTAAQPHEAYRRLHAGDRVQYNPKRKVWILSRLDDVRTALRDDTALSSADGPSLIKVRAPTLVSTDGDKHAQLRRQVLPAFTKAALDGWRQAIDELAAETVRDVMDHPGCDVVQRLAVPMPVRLIARLLGVPDTDVADFRRWSEAAVQVTDLAPTAAGVRKLAGALSGSWAMERYFRRQFAAGGLKGTDAILGRLLAENEAGSLSDAELFRFAMLLLLAGNETTTNLLGGMFATLAANPEQFDAVRADHGLIPMAIEECLRYLSPAQNLYRTALSDYRVGEVTIPAGARILLCLGAANRDPRVFDKPDEFRVDRNSTQHIAFGFGVHLCLGAQLTRMEAQAVLLELATQASGISTVGEVIWSTNSLLRGPTRVPVRLTRA</sequence>
<comment type="cofactor">
    <cofactor evidence="1">
        <name>heme</name>
        <dbReference type="ChEBI" id="CHEBI:30413"/>
    </cofactor>
</comment>
<keyword evidence="6 8" id="KW-0408">Iron</keyword>
<evidence type="ECO:0000256" key="2">
    <source>
        <dbReference type="ARBA" id="ARBA00010617"/>
    </source>
</evidence>
<dbReference type="EMBL" id="JAPJDO010000018">
    <property type="protein sequence ID" value="MCX2938918.1"/>
    <property type="molecule type" value="Genomic_DNA"/>
</dbReference>
<dbReference type="Pfam" id="PF00067">
    <property type="entry name" value="p450"/>
    <property type="match status" value="1"/>
</dbReference>
<keyword evidence="7 8" id="KW-0503">Monooxygenase</keyword>
<keyword evidence="10" id="KW-1185">Reference proteome</keyword>
<proteinExistence type="inferred from homology"/>
<dbReference type="PANTHER" id="PTHR46696:SF4">
    <property type="entry name" value="BIOTIN BIOSYNTHESIS CYTOCHROME P450"/>
    <property type="match status" value="1"/>
</dbReference>
<keyword evidence="3 8" id="KW-0349">Heme</keyword>
<evidence type="ECO:0000256" key="5">
    <source>
        <dbReference type="ARBA" id="ARBA00023002"/>
    </source>
</evidence>